<evidence type="ECO:0000313" key="2">
    <source>
        <dbReference type="EMBL" id="MDC2960990.1"/>
    </source>
</evidence>
<dbReference type="Gene3D" id="2.60.420.10">
    <property type="entry name" value="Maltose phosphorylase, domain 3"/>
    <property type="match status" value="1"/>
</dbReference>
<evidence type="ECO:0000259" key="1">
    <source>
        <dbReference type="Pfam" id="PF17390"/>
    </source>
</evidence>
<dbReference type="SUPFAM" id="SSF48208">
    <property type="entry name" value="Six-hairpin glycosidases"/>
    <property type="match status" value="1"/>
</dbReference>
<dbReference type="InterPro" id="IPR008928">
    <property type="entry name" value="6-hairpin_glycosidase_sf"/>
</dbReference>
<sequence length="132" mass="14207">MAHGWSTGVLPALTHHLLGARPASPGYATWEVRPQPGDVTWAQGQLPTPHGALRVAWENSGRRFHVVLDIPRGTRGMLVLPGDGRRLTVRARGRTLWDGRHAASEGVAVVDGRVTISGLGPGTHDFTARRDS</sequence>
<accession>A0ABT5G7Y8</accession>
<keyword evidence="3" id="KW-1185">Reference proteome</keyword>
<reference evidence="2 3" key="1">
    <citation type="journal article" date="2015" name="Int. J. Syst. Evol. Microbiol.">
        <title>Streptomyces gilvifuscus sp. nov., an actinomycete that produces antibacterial compounds isolated from soil.</title>
        <authorList>
            <person name="Nguyen T.M."/>
            <person name="Kim J."/>
        </authorList>
    </citation>
    <scope>NUCLEOTIDE SEQUENCE [LARGE SCALE GENOMIC DNA]</scope>
    <source>
        <strain evidence="2 3">T113</strain>
    </source>
</reference>
<evidence type="ECO:0000313" key="3">
    <source>
        <dbReference type="Proteomes" id="UP001221328"/>
    </source>
</evidence>
<protein>
    <submittedName>
        <fullName evidence="2">Alpha-L-rhamnosidase C-terminal domain-containing protein</fullName>
    </submittedName>
</protein>
<name>A0ABT5G7Y8_9ACTN</name>
<dbReference type="PANTHER" id="PTHR34987:SF5">
    <property type="entry name" value="ALPHA-RHAMNOSIDASE"/>
    <property type="match status" value="1"/>
</dbReference>
<dbReference type="PANTHER" id="PTHR34987">
    <property type="entry name" value="C, PUTATIVE (AFU_ORTHOLOGUE AFUA_3G02880)-RELATED"/>
    <property type="match status" value="1"/>
</dbReference>
<dbReference type="Pfam" id="PF17390">
    <property type="entry name" value="Bac_rhamnosid_C"/>
    <property type="match status" value="1"/>
</dbReference>
<organism evidence="2 3">
    <name type="scientific">Streptomyces gilvifuscus</name>
    <dbReference type="NCBI Taxonomy" id="1550617"/>
    <lineage>
        <taxon>Bacteria</taxon>
        <taxon>Bacillati</taxon>
        <taxon>Actinomycetota</taxon>
        <taxon>Actinomycetes</taxon>
        <taxon>Kitasatosporales</taxon>
        <taxon>Streptomycetaceae</taxon>
        <taxon>Streptomyces</taxon>
    </lineage>
</organism>
<dbReference type="InterPro" id="IPR035398">
    <property type="entry name" value="Bac_rhamnosid_C"/>
</dbReference>
<proteinExistence type="predicted"/>
<gene>
    <name evidence="2" type="ORF">PO587_41855</name>
</gene>
<feature type="domain" description="Alpha-L-rhamnosidase C-terminal" evidence="1">
    <location>
        <begin position="19"/>
        <end position="90"/>
    </location>
</feature>
<comment type="caution">
    <text evidence="2">The sequence shown here is derived from an EMBL/GenBank/DDBJ whole genome shotgun (WGS) entry which is preliminary data.</text>
</comment>
<dbReference type="Proteomes" id="UP001221328">
    <property type="component" value="Unassembled WGS sequence"/>
</dbReference>
<dbReference type="EMBL" id="JAQOSK010000028">
    <property type="protein sequence ID" value="MDC2960990.1"/>
    <property type="molecule type" value="Genomic_DNA"/>
</dbReference>